<gene>
    <name evidence="2" type="ORF">LCGC14_2739040</name>
</gene>
<protein>
    <recommendedName>
        <fullName evidence="3">Lipoyl synthase</fullName>
    </recommendedName>
</protein>
<evidence type="ECO:0008006" key="3">
    <source>
        <dbReference type="Google" id="ProtNLM"/>
    </source>
</evidence>
<evidence type="ECO:0000256" key="1">
    <source>
        <dbReference type="SAM" id="MobiDB-lite"/>
    </source>
</evidence>
<dbReference type="AlphaFoldDB" id="A0A0F8ZSB9"/>
<evidence type="ECO:0000313" key="2">
    <source>
        <dbReference type="EMBL" id="KKK88845.1"/>
    </source>
</evidence>
<name>A0A0F8ZSB9_9ZZZZ</name>
<feature type="region of interest" description="Disordered" evidence="1">
    <location>
        <begin position="1"/>
        <end position="24"/>
    </location>
</feature>
<comment type="caution">
    <text evidence="2">The sequence shown here is derived from an EMBL/GenBank/DDBJ whole genome shotgun (WGS) entry which is preliminary data.</text>
</comment>
<organism evidence="2">
    <name type="scientific">marine sediment metagenome</name>
    <dbReference type="NCBI Taxonomy" id="412755"/>
    <lineage>
        <taxon>unclassified sequences</taxon>
        <taxon>metagenomes</taxon>
        <taxon>ecological metagenomes</taxon>
    </lineage>
</organism>
<feature type="non-terminal residue" evidence="2">
    <location>
        <position position="1"/>
    </location>
</feature>
<dbReference type="EMBL" id="LAZR01049779">
    <property type="protein sequence ID" value="KKK88845.1"/>
    <property type="molecule type" value="Genomic_DNA"/>
</dbReference>
<proteinExistence type="predicted"/>
<feature type="region of interest" description="Disordered" evidence="1">
    <location>
        <begin position="41"/>
        <end position="62"/>
    </location>
</feature>
<reference evidence="2" key="1">
    <citation type="journal article" date="2015" name="Nature">
        <title>Complex archaea that bridge the gap between prokaryotes and eukaryotes.</title>
        <authorList>
            <person name="Spang A."/>
            <person name="Saw J.H."/>
            <person name="Jorgensen S.L."/>
            <person name="Zaremba-Niedzwiedzka K."/>
            <person name="Martijn J."/>
            <person name="Lind A.E."/>
            <person name="van Eijk R."/>
            <person name="Schleper C."/>
            <person name="Guy L."/>
            <person name="Ettema T.J."/>
        </authorList>
    </citation>
    <scope>NUCLEOTIDE SEQUENCE</scope>
</reference>
<accession>A0A0F8ZSB9</accession>
<sequence length="62" mass="6462">PNTSEIGGRAGEGRQGKSPGEFVGDERAAYGMGFESVASGPLVRSSYHADEQVPVRRAGARV</sequence>